<dbReference type="Gene3D" id="1.20.1250.20">
    <property type="entry name" value="MFS general substrate transporter like domains"/>
    <property type="match status" value="1"/>
</dbReference>
<feature type="transmembrane region" description="Helical" evidence="7">
    <location>
        <begin position="89"/>
        <end position="106"/>
    </location>
</feature>
<proteinExistence type="predicted"/>
<dbReference type="CDD" id="cd17321">
    <property type="entry name" value="MFS_MMR_MDR_like"/>
    <property type="match status" value="1"/>
</dbReference>
<comment type="subcellular location">
    <subcellularLocation>
        <location evidence="1">Cell membrane</location>
        <topology evidence="1">Multi-pass membrane protein</topology>
    </subcellularLocation>
</comment>
<feature type="transmembrane region" description="Helical" evidence="7">
    <location>
        <begin position="382"/>
        <end position="410"/>
    </location>
</feature>
<evidence type="ECO:0000259" key="8">
    <source>
        <dbReference type="PROSITE" id="PS50850"/>
    </source>
</evidence>
<organism evidence="9 10">
    <name type="scientific">Paenibacillus algorifonticola</name>
    <dbReference type="NCBI Taxonomy" id="684063"/>
    <lineage>
        <taxon>Bacteria</taxon>
        <taxon>Bacillati</taxon>
        <taxon>Bacillota</taxon>
        <taxon>Bacilli</taxon>
        <taxon>Bacillales</taxon>
        <taxon>Paenibacillaceae</taxon>
        <taxon>Paenibacillus</taxon>
    </lineage>
</organism>
<dbReference type="GO" id="GO:0022857">
    <property type="term" value="F:transmembrane transporter activity"/>
    <property type="evidence" value="ECO:0007669"/>
    <property type="project" value="InterPro"/>
</dbReference>
<dbReference type="Pfam" id="PF07690">
    <property type="entry name" value="MFS_1"/>
    <property type="match status" value="1"/>
</dbReference>
<sequence length="475" mass="50997">MAQQLAFPTSRSTENPDKIIRKVAWVVALGVLLNPLNSSMIAVALLQIGNAFQVNLATVTWLLSGFYLAGAVGPSLAGKLSDLFGAKKLFMSGLVLVLISSLLAIWTQNFGLLLTLRIIQALGSAVAFPAGMSMLRSTAARHNEQDHPDRISSALALVSIMANVMAAFGPTLGGILVGSVGWQSIFWINIPIVLATLFIARLWLPKDHARQATSSESGAVVSNIWSRIDIPGITLFMVMLTTLMLFLLSLTKGMSWWLLGCAVVSMLALMIWEKRASNPFLNLQMLTSNRRLRSVYIQYVGVNIVFYSLFFCIPLWLSQVKGFDPKTTGLLMLPLAGLGVIMTSVAVRCNKRFGYRTTIIAGNALLVLSTLLLLLLGDNSSILMIVLINAMLGIPNGFNNMGLQTALYVVTPAEETGAASGLYVTFRSIGSILSTSLLGLTFGGAITSSGLHTIGLITAGLSVVLFVSSLSRRLI</sequence>
<dbReference type="Gene3D" id="1.20.1720.10">
    <property type="entry name" value="Multidrug resistance protein D"/>
    <property type="match status" value="1"/>
</dbReference>
<accession>A0A1I1YU22</accession>
<dbReference type="InterPro" id="IPR011701">
    <property type="entry name" value="MFS"/>
</dbReference>
<keyword evidence="4 7" id="KW-0812">Transmembrane</keyword>
<evidence type="ECO:0000256" key="6">
    <source>
        <dbReference type="ARBA" id="ARBA00023136"/>
    </source>
</evidence>
<dbReference type="PROSITE" id="PS50850">
    <property type="entry name" value="MFS"/>
    <property type="match status" value="1"/>
</dbReference>
<dbReference type="PANTHER" id="PTHR42718:SF46">
    <property type="entry name" value="BLR6921 PROTEIN"/>
    <property type="match status" value="1"/>
</dbReference>
<evidence type="ECO:0000256" key="3">
    <source>
        <dbReference type="ARBA" id="ARBA00022475"/>
    </source>
</evidence>
<keyword evidence="6 7" id="KW-0472">Membrane</keyword>
<dbReference type="Proteomes" id="UP000183410">
    <property type="component" value="Unassembled WGS sequence"/>
</dbReference>
<feature type="transmembrane region" description="Helical" evidence="7">
    <location>
        <begin position="23"/>
        <end position="48"/>
    </location>
</feature>
<keyword evidence="10" id="KW-1185">Reference proteome</keyword>
<feature type="transmembrane region" description="Helical" evidence="7">
    <location>
        <begin position="329"/>
        <end position="347"/>
    </location>
</feature>
<feature type="transmembrane region" description="Helical" evidence="7">
    <location>
        <begin position="155"/>
        <end position="178"/>
    </location>
</feature>
<evidence type="ECO:0000256" key="4">
    <source>
        <dbReference type="ARBA" id="ARBA00022692"/>
    </source>
</evidence>
<feature type="transmembrane region" description="Helical" evidence="7">
    <location>
        <begin position="112"/>
        <end position="135"/>
    </location>
</feature>
<evidence type="ECO:0000313" key="10">
    <source>
        <dbReference type="Proteomes" id="UP000183410"/>
    </source>
</evidence>
<dbReference type="AlphaFoldDB" id="A0A1I1YU22"/>
<dbReference type="RefSeq" id="WP_052736942.1">
    <property type="nucleotide sequence ID" value="NZ_FONN01000001.1"/>
</dbReference>
<evidence type="ECO:0000256" key="2">
    <source>
        <dbReference type="ARBA" id="ARBA00022448"/>
    </source>
</evidence>
<dbReference type="PANTHER" id="PTHR42718">
    <property type="entry name" value="MAJOR FACILITATOR SUPERFAMILY MULTIDRUG TRANSPORTER MFSC"/>
    <property type="match status" value="1"/>
</dbReference>
<protein>
    <submittedName>
        <fullName evidence="9">Predicted arabinose efflux permease, MFS family</fullName>
    </submittedName>
</protein>
<name>A0A1I1YU22_9BACL</name>
<evidence type="ECO:0000256" key="1">
    <source>
        <dbReference type="ARBA" id="ARBA00004651"/>
    </source>
</evidence>
<keyword evidence="3" id="KW-1003">Cell membrane</keyword>
<dbReference type="EMBL" id="FONN01000001">
    <property type="protein sequence ID" value="SFE23094.1"/>
    <property type="molecule type" value="Genomic_DNA"/>
</dbReference>
<dbReference type="InterPro" id="IPR020846">
    <property type="entry name" value="MFS_dom"/>
</dbReference>
<feature type="domain" description="Major facilitator superfamily (MFS) profile" evidence="8">
    <location>
        <begin position="23"/>
        <end position="472"/>
    </location>
</feature>
<keyword evidence="2" id="KW-0813">Transport</keyword>
<dbReference type="InterPro" id="IPR036259">
    <property type="entry name" value="MFS_trans_sf"/>
</dbReference>
<feature type="transmembrane region" description="Helical" evidence="7">
    <location>
        <begin position="422"/>
        <end position="445"/>
    </location>
</feature>
<feature type="transmembrane region" description="Helical" evidence="7">
    <location>
        <begin position="224"/>
        <end position="248"/>
    </location>
</feature>
<keyword evidence="5 7" id="KW-1133">Transmembrane helix</keyword>
<dbReference type="OrthoDB" id="102502at2"/>
<feature type="transmembrane region" description="Helical" evidence="7">
    <location>
        <begin position="54"/>
        <end position="77"/>
    </location>
</feature>
<feature type="transmembrane region" description="Helical" evidence="7">
    <location>
        <begin position="254"/>
        <end position="273"/>
    </location>
</feature>
<reference evidence="10" key="1">
    <citation type="submission" date="2016-10" db="EMBL/GenBank/DDBJ databases">
        <authorList>
            <person name="Varghese N."/>
            <person name="Submissions S."/>
        </authorList>
    </citation>
    <scope>NUCLEOTIDE SEQUENCE [LARGE SCALE GENOMIC DNA]</scope>
    <source>
        <strain evidence="10">CGMCC 1.10223</strain>
    </source>
</reference>
<feature type="transmembrane region" description="Helical" evidence="7">
    <location>
        <begin position="359"/>
        <end position="376"/>
    </location>
</feature>
<gene>
    <name evidence="9" type="ORF">SAMN04487969_101790</name>
</gene>
<feature type="transmembrane region" description="Helical" evidence="7">
    <location>
        <begin position="184"/>
        <end position="204"/>
    </location>
</feature>
<dbReference type="GO" id="GO:0005886">
    <property type="term" value="C:plasma membrane"/>
    <property type="evidence" value="ECO:0007669"/>
    <property type="project" value="UniProtKB-SubCell"/>
</dbReference>
<evidence type="ECO:0000313" key="9">
    <source>
        <dbReference type="EMBL" id="SFE23094.1"/>
    </source>
</evidence>
<feature type="transmembrane region" description="Helical" evidence="7">
    <location>
        <begin position="294"/>
        <end position="317"/>
    </location>
</feature>
<feature type="transmembrane region" description="Helical" evidence="7">
    <location>
        <begin position="451"/>
        <end position="470"/>
    </location>
</feature>
<dbReference type="SUPFAM" id="SSF103473">
    <property type="entry name" value="MFS general substrate transporter"/>
    <property type="match status" value="1"/>
</dbReference>
<evidence type="ECO:0000256" key="5">
    <source>
        <dbReference type="ARBA" id="ARBA00022989"/>
    </source>
</evidence>
<evidence type="ECO:0000256" key="7">
    <source>
        <dbReference type="SAM" id="Phobius"/>
    </source>
</evidence>